<sequence>MDIGDKYNMLKCVKYVGSDKRGRKFLFKCDCGKEVEYTGTYVKNNYYKSCGCMKHNKNKDEDILNSKYHRLKPIKRVENIRRGKAFLCRCDCGKEKIVALSLLKRGTTKSCGCWNSEVQSNFMTEYSTKHNKANTPEYKVWKGMKERCYNANNKAYKNYGGRGIKVCERWNNSFDNFINDMGERPTKNHQIDRIDNDKNYNPENCKWVTRSENTLNKRHKLGKSGFRNIILEDRIKSKTYYYALLKRQGYTRKSRYTDLETALNKRDLYIEEYNKNPKKWVEDTIKKNYLK</sequence>
<dbReference type="EMBL" id="DVFV01000036">
    <property type="protein sequence ID" value="HIQ90362.1"/>
    <property type="molecule type" value="Genomic_DNA"/>
</dbReference>
<evidence type="ECO:0000313" key="1">
    <source>
        <dbReference type="EMBL" id="HIQ90362.1"/>
    </source>
</evidence>
<comment type="caution">
    <text evidence="1">The sequence shown here is derived from an EMBL/GenBank/DDBJ whole genome shotgun (WGS) entry which is preliminary data.</text>
</comment>
<evidence type="ECO:0008006" key="3">
    <source>
        <dbReference type="Google" id="ProtNLM"/>
    </source>
</evidence>
<proteinExistence type="predicted"/>
<dbReference type="Proteomes" id="UP000886786">
    <property type="component" value="Unassembled WGS sequence"/>
</dbReference>
<protein>
    <recommendedName>
        <fullName evidence="3">AP2 domain-containing protein</fullName>
    </recommendedName>
</protein>
<name>A0A9D1CY48_9FIRM</name>
<reference evidence="1" key="2">
    <citation type="journal article" date="2021" name="PeerJ">
        <title>Extensive microbial diversity within the chicken gut microbiome revealed by metagenomics and culture.</title>
        <authorList>
            <person name="Gilroy R."/>
            <person name="Ravi A."/>
            <person name="Getino M."/>
            <person name="Pursley I."/>
            <person name="Horton D.L."/>
            <person name="Alikhan N.F."/>
            <person name="Baker D."/>
            <person name="Gharbi K."/>
            <person name="Hall N."/>
            <person name="Watson M."/>
            <person name="Adriaenssens E.M."/>
            <person name="Foster-Nyarko E."/>
            <person name="Jarju S."/>
            <person name="Secka A."/>
            <person name="Antonio M."/>
            <person name="Oren A."/>
            <person name="Chaudhuri R.R."/>
            <person name="La Ragione R."/>
            <person name="Hildebrand F."/>
            <person name="Pallen M.J."/>
        </authorList>
    </citation>
    <scope>NUCLEOTIDE SEQUENCE</scope>
    <source>
        <strain evidence="1">CHK147-3167</strain>
    </source>
</reference>
<gene>
    <name evidence="1" type="ORF">IAB27_01860</name>
</gene>
<organism evidence="1 2">
    <name type="scientific">Candidatus Coprosoma intestinipullorum</name>
    <dbReference type="NCBI Taxonomy" id="2840752"/>
    <lineage>
        <taxon>Bacteria</taxon>
        <taxon>Bacillati</taxon>
        <taxon>Bacillota</taxon>
        <taxon>Bacillota incertae sedis</taxon>
        <taxon>Candidatus Coprosoma</taxon>
    </lineage>
</organism>
<evidence type="ECO:0000313" key="2">
    <source>
        <dbReference type="Proteomes" id="UP000886786"/>
    </source>
</evidence>
<dbReference type="AlphaFoldDB" id="A0A9D1CY48"/>
<accession>A0A9D1CY48</accession>
<reference evidence="1" key="1">
    <citation type="submission" date="2020-10" db="EMBL/GenBank/DDBJ databases">
        <authorList>
            <person name="Gilroy R."/>
        </authorList>
    </citation>
    <scope>NUCLEOTIDE SEQUENCE</scope>
    <source>
        <strain evidence="1">CHK147-3167</strain>
    </source>
</reference>